<gene>
    <name evidence="5" type="ORF">E4J90_18790</name>
</gene>
<dbReference type="EMBL" id="SPDQ01000020">
    <property type="protein sequence ID" value="TFH78792.1"/>
    <property type="molecule type" value="Genomic_DNA"/>
</dbReference>
<feature type="domain" description="Peptidase S24/S26A/S26B/S26C" evidence="4">
    <location>
        <begin position="134"/>
        <end position="242"/>
    </location>
</feature>
<dbReference type="InterPro" id="IPR039418">
    <property type="entry name" value="LexA-like"/>
</dbReference>
<dbReference type="Pfam" id="PF00717">
    <property type="entry name" value="Peptidase_S24"/>
    <property type="match status" value="1"/>
</dbReference>
<dbReference type="PANTHER" id="PTHR40661">
    <property type="match status" value="1"/>
</dbReference>
<reference evidence="5 6" key="1">
    <citation type="submission" date="2019-03" db="EMBL/GenBank/DDBJ databases">
        <title>Draft genome sequence of humic substances-degrading Pseudomonas kribbensis CHA-19 from forest soil.</title>
        <authorList>
            <person name="Kim D."/>
        </authorList>
    </citation>
    <scope>NUCLEOTIDE SEQUENCE [LARGE SCALE GENOMIC DNA]</scope>
    <source>
        <strain evidence="5 6">CHA-19</strain>
    </source>
</reference>
<comment type="caution">
    <text evidence="5">The sequence shown here is derived from an EMBL/GenBank/DDBJ whole genome shotgun (WGS) entry which is preliminary data.</text>
</comment>
<proteinExistence type="predicted"/>
<dbReference type="InterPro" id="IPR036286">
    <property type="entry name" value="LexA/Signal_pep-like_sf"/>
</dbReference>
<accession>A0A4Y8VD23</accession>
<dbReference type="InterPro" id="IPR010982">
    <property type="entry name" value="Lambda_DNA-bd_dom_sf"/>
</dbReference>
<name>A0A4Y8VD23_9PSED</name>
<sequence length="253" mass="28291">MKTRLISNNAERFVKALELTNTGGTELARVLGLENDQNITNWKKRGVPANKISAVALALGLRREWLEYGDLPMFTDDAEIVYGVTDDGEPYEMTSIVPWNSDHSIEKDDLVFFLTDQSGAPVESSQVDIHSAHKRHVTLDVATLKECGVNANNAVFMLNVGNSNQPLLPHGAVLGIDKAFTRIVDNELYALTHNGSLRVRFLQRLSSGAIRQKCFNSEEYPDKEYSMDQVLEQRIVILGRVFWWSVSRPLGSA</sequence>
<keyword evidence="1" id="KW-0805">Transcription regulation</keyword>
<protein>
    <submittedName>
        <fullName evidence="5">Helix-turn-helix transcriptional regulator</fullName>
    </submittedName>
</protein>
<organism evidence="5 6">
    <name type="scientific">Pseudomonas kribbensis</name>
    <dbReference type="NCBI Taxonomy" id="1628086"/>
    <lineage>
        <taxon>Bacteria</taxon>
        <taxon>Pseudomonadati</taxon>
        <taxon>Pseudomonadota</taxon>
        <taxon>Gammaproteobacteria</taxon>
        <taxon>Pseudomonadales</taxon>
        <taxon>Pseudomonadaceae</taxon>
        <taxon>Pseudomonas</taxon>
    </lineage>
</organism>
<dbReference type="SUPFAM" id="SSF51306">
    <property type="entry name" value="LexA/Signal peptidase"/>
    <property type="match status" value="1"/>
</dbReference>
<dbReference type="RefSeq" id="WP_134827537.1">
    <property type="nucleotide sequence ID" value="NZ_SPDQ01000020.1"/>
</dbReference>
<evidence type="ECO:0000313" key="5">
    <source>
        <dbReference type="EMBL" id="TFH78792.1"/>
    </source>
</evidence>
<dbReference type="Gene3D" id="2.10.109.10">
    <property type="entry name" value="Umud Fragment, subunit A"/>
    <property type="match status" value="1"/>
</dbReference>
<evidence type="ECO:0000256" key="1">
    <source>
        <dbReference type="ARBA" id="ARBA00023015"/>
    </source>
</evidence>
<dbReference type="Proteomes" id="UP000297555">
    <property type="component" value="Unassembled WGS sequence"/>
</dbReference>
<evidence type="ECO:0000256" key="3">
    <source>
        <dbReference type="ARBA" id="ARBA00023163"/>
    </source>
</evidence>
<dbReference type="CDD" id="cd06529">
    <property type="entry name" value="S24_LexA-like"/>
    <property type="match status" value="1"/>
</dbReference>
<dbReference type="InterPro" id="IPR015927">
    <property type="entry name" value="Peptidase_S24_S26A/B/C"/>
</dbReference>
<keyword evidence="3" id="KW-0804">Transcription</keyword>
<dbReference type="AlphaFoldDB" id="A0A4Y8VD23"/>
<keyword evidence="2" id="KW-0238">DNA-binding</keyword>
<evidence type="ECO:0000259" key="4">
    <source>
        <dbReference type="Pfam" id="PF00717"/>
    </source>
</evidence>
<evidence type="ECO:0000256" key="2">
    <source>
        <dbReference type="ARBA" id="ARBA00023125"/>
    </source>
</evidence>
<dbReference type="GO" id="GO:0003677">
    <property type="term" value="F:DNA binding"/>
    <property type="evidence" value="ECO:0007669"/>
    <property type="project" value="UniProtKB-KW"/>
</dbReference>
<dbReference type="OrthoDB" id="8613261at2"/>
<dbReference type="PANTHER" id="PTHR40661:SF2">
    <property type="entry name" value="HTH-TYPE TRANSCRIPTIONAL REGULATOR PRTR"/>
    <property type="match status" value="1"/>
</dbReference>
<dbReference type="Gene3D" id="1.10.260.40">
    <property type="entry name" value="lambda repressor-like DNA-binding domains"/>
    <property type="match status" value="1"/>
</dbReference>
<evidence type="ECO:0000313" key="6">
    <source>
        <dbReference type="Proteomes" id="UP000297555"/>
    </source>
</evidence>